<dbReference type="Gene3D" id="2.60.120.650">
    <property type="entry name" value="Cupin"/>
    <property type="match status" value="1"/>
</dbReference>
<gene>
    <name evidence="1" type="ORF">RM844_33325</name>
</gene>
<dbReference type="Proteomes" id="UP001183410">
    <property type="component" value="Unassembled WGS sequence"/>
</dbReference>
<name>A0ABU2K277_9ACTN</name>
<dbReference type="RefSeq" id="WP_311671153.1">
    <property type="nucleotide sequence ID" value="NZ_JAVREO010000306.1"/>
</dbReference>
<protein>
    <submittedName>
        <fullName evidence="1">Uncharacterized protein</fullName>
    </submittedName>
</protein>
<dbReference type="SUPFAM" id="SSF51197">
    <property type="entry name" value="Clavaminate synthase-like"/>
    <property type="match status" value="1"/>
</dbReference>
<evidence type="ECO:0000313" key="1">
    <source>
        <dbReference type="EMBL" id="MDT0271162.1"/>
    </source>
</evidence>
<sequence length="124" mass="14858">MRYRFLLTAQRYLGMLRFQTWENRLRAEALDYCRKNPPRSEHVHMPIPRVHVGEITAAEFYRKYIKNPHPVIITGLTSESHAVKNWTPEYFRKYSDDVAPLQTDKESDLYARTSRFGDYLDYIQ</sequence>
<proteinExistence type="predicted"/>
<reference evidence="2" key="1">
    <citation type="submission" date="2023-07" db="EMBL/GenBank/DDBJ databases">
        <title>30 novel species of actinomycetes from the DSMZ collection.</title>
        <authorList>
            <person name="Nouioui I."/>
        </authorList>
    </citation>
    <scope>NUCLEOTIDE SEQUENCE [LARGE SCALE GENOMIC DNA]</scope>
    <source>
        <strain evidence="2">DSM 44915</strain>
    </source>
</reference>
<comment type="caution">
    <text evidence="1">The sequence shown here is derived from an EMBL/GenBank/DDBJ whole genome shotgun (WGS) entry which is preliminary data.</text>
</comment>
<feature type="non-terminal residue" evidence="1">
    <location>
        <position position="124"/>
    </location>
</feature>
<accession>A0ABU2K277</accession>
<keyword evidence="2" id="KW-1185">Reference proteome</keyword>
<evidence type="ECO:0000313" key="2">
    <source>
        <dbReference type="Proteomes" id="UP001183410"/>
    </source>
</evidence>
<organism evidence="1 2">
    <name type="scientific">Streptomyces chisholmiae</name>
    <dbReference type="NCBI Taxonomy" id="3075540"/>
    <lineage>
        <taxon>Bacteria</taxon>
        <taxon>Bacillati</taxon>
        <taxon>Actinomycetota</taxon>
        <taxon>Actinomycetes</taxon>
        <taxon>Kitasatosporales</taxon>
        <taxon>Streptomycetaceae</taxon>
        <taxon>Streptomyces</taxon>
    </lineage>
</organism>
<dbReference type="EMBL" id="JAVREO010000306">
    <property type="protein sequence ID" value="MDT0271162.1"/>
    <property type="molecule type" value="Genomic_DNA"/>
</dbReference>